<name>A0A9N9BDW4_9GLOM</name>
<reference evidence="1" key="1">
    <citation type="submission" date="2021-06" db="EMBL/GenBank/DDBJ databases">
        <authorList>
            <person name="Kallberg Y."/>
            <person name="Tangrot J."/>
            <person name="Rosling A."/>
        </authorList>
    </citation>
    <scope>NUCLEOTIDE SEQUENCE</scope>
    <source>
        <strain evidence="1">IN212</strain>
    </source>
</reference>
<comment type="caution">
    <text evidence="1">The sequence shown here is derived from an EMBL/GenBank/DDBJ whole genome shotgun (WGS) entry which is preliminary data.</text>
</comment>
<gene>
    <name evidence="1" type="ORF">RFULGI_LOCUS5221</name>
</gene>
<evidence type="ECO:0000313" key="1">
    <source>
        <dbReference type="EMBL" id="CAG8564976.1"/>
    </source>
</evidence>
<dbReference type="InterPro" id="IPR059179">
    <property type="entry name" value="MLKL-like_MCAfunc"/>
</dbReference>
<keyword evidence="2" id="KW-1185">Reference proteome</keyword>
<protein>
    <submittedName>
        <fullName evidence="1">6682_t:CDS:1</fullName>
    </submittedName>
</protein>
<dbReference type="Proteomes" id="UP000789396">
    <property type="component" value="Unassembled WGS sequence"/>
</dbReference>
<dbReference type="OrthoDB" id="2411597at2759"/>
<dbReference type="GO" id="GO:0007166">
    <property type="term" value="P:cell surface receptor signaling pathway"/>
    <property type="evidence" value="ECO:0007669"/>
    <property type="project" value="InterPro"/>
</dbReference>
<dbReference type="AlphaFoldDB" id="A0A9N9BDW4"/>
<accession>A0A9N9BDW4</accession>
<dbReference type="CDD" id="cd21037">
    <property type="entry name" value="MLKL_NTD"/>
    <property type="match status" value="1"/>
</dbReference>
<dbReference type="EMBL" id="CAJVPZ010005733">
    <property type="protein sequence ID" value="CAG8564976.1"/>
    <property type="molecule type" value="Genomic_DNA"/>
</dbReference>
<sequence length="242" mass="27420">MSSSELSLASGVLNIGITIGGSLASLNPLIGAISEILNKISQINEQAQYNKKISRTILGRLLPVEAAIKFLLLKKEDFAEKLADLKYQEALHTLKNVLDKIKDFTEQVTQLRGLEKIMHAHSIEKTYKELMEEYESCLNSLKFTMIIGFDELKRIENESLKNDIAETRKGFASYSKEQTNIVYQEIHQLKKRIDSDDPIDIRVIKPGLLQELPYGNECHLDPNDSTNKVIKNEFKSLIQLGN</sequence>
<dbReference type="Gene3D" id="1.20.930.20">
    <property type="entry name" value="Adaptor protein Cbl, N-terminal domain"/>
    <property type="match status" value="1"/>
</dbReference>
<organism evidence="1 2">
    <name type="scientific">Racocetra fulgida</name>
    <dbReference type="NCBI Taxonomy" id="60492"/>
    <lineage>
        <taxon>Eukaryota</taxon>
        <taxon>Fungi</taxon>
        <taxon>Fungi incertae sedis</taxon>
        <taxon>Mucoromycota</taxon>
        <taxon>Glomeromycotina</taxon>
        <taxon>Glomeromycetes</taxon>
        <taxon>Diversisporales</taxon>
        <taxon>Gigasporaceae</taxon>
        <taxon>Racocetra</taxon>
    </lineage>
</organism>
<evidence type="ECO:0000313" key="2">
    <source>
        <dbReference type="Proteomes" id="UP000789396"/>
    </source>
</evidence>
<dbReference type="InterPro" id="IPR036537">
    <property type="entry name" value="Adaptor_Cbl_N_dom_sf"/>
</dbReference>
<proteinExistence type="predicted"/>